<evidence type="ECO:0000313" key="1">
    <source>
        <dbReference type="EMBL" id="EKX34395.1"/>
    </source>
</evidence>
<dbReference type="KEGG" id="gtt:GUITHDRAFT_119397"/>
<dbReference type="AlphaFoldDB" id="L1IEX1"/>
<accession>L1IEX1</accession>
<dbReference type="EnsemblProtists" id="EKX34395">
    <property type="protein sequence ID" value="EKX34395"/>
    <property type="gene ID" value="GUITHDRAFT_119397"/>
</dbReference>
<sequence>MGTKFNLAFVWHLLLNDGPTPKWINQCCVRIDIIAYSPADLSVLVWASTCPAPTLGAYASSGMVASRVELVRNISLPELNQGCTSAYSQAELNPIRRLSAQLLARLRYPIDQRLEPEKRDGGG</sequence>
<dbReference type="PaxDb" id="55529-EKX34395"/>
<reference evidence="3" key="2">
    <citation type="submission" date="2012-11" db="EMBL/GenBank/DDBJ databases">
        <authorList>
            <person name="Kuo A."/>
            <person name="Curtis B.A."/>
            <person name="Tanifuji G."/>
            <person name="Burki F."/>
            <person name="Gruber A."/>
            <person name="Irimia M."/>
            <person name="Maruyama S."/>
            <person name="Arias M.C."/>
            <person name="Ball S.G."/>
            <person name="Gile G.H."/>
            <person name="Hirakawa Y."/>
            <person name="Hopkins J.F."/>
            <person name="Rensing S.A."/>
            <person name="Schmutz J."/>
            <person name="Symeonidi A."/>
            <person name="Elias M."/>
            <person name="Eveleigh R.J."/>
            <person name="Herman E.K."/>
            <person name="Klute M.J."/>
            <person name="Nakayama T."/>
            <person name="Obornik M."/>
            <person name="Reyes-Prieto A."/>
            <person name="Armbrust E.V."/>
            <person name="Aves S.J."/>
            <person name="Beiko R.G."/>
            <person name="Coutinho P."/>
            <person name="Dacks J.B."/>
            <person name="Durnford D.G."/>
            <person name="Fast N.M."/>
            <person name="Green B.R."/>
            <person name="Grisdale C."/>
            <person name="Hempe F."/>
            <person name="Henrissat B."/>
            <person name="Hoppner M.P."/>
            <person name="Ishida K.-I."/>
            <person name="Kim E."/>
            <person name="Koreny L."/>
            <person name="Kroth P.G."/>
            <person name="Liu Y."/>
            <person name="Malik S.-B."/>
            <person name="Maier U.G."/>
            <person name="McRose D."/>
            <person name="Mock T."/>
            <person name="Neilson J.A."/>
            <person name="Onodera N.T."/>
            <person name="Poole A.M."/>
            <person name="Pritham E.J."/>
            <person name="Richards T.A."/>
            <person name="Rocap G."/>
            <person name="Roy S.W."/>
            <person name="Sarai C."/>
            <person name="Schaack S."/>
            <person name="Shirato S."/>
            <person name="Slamovits C.H."/>
            <person name="Spencer D.F."/>
            <person name="Suzuki S."/>
            <person name="Worden A.Z."/>
            <person name="Zauner S."/>
            <person name="Barry K."/>
            <person name="Bell C."/>
            <person name="Bharti A.K."/>
            <person name="Crow J.A."/>
            <person name="Grimwood J."/>
            <person name="Kramer R."/>
            <person name="Lindquist E."/>
            <person name="Lucas S."/>
            <person name="Salamov A."/>
            <person name="McFadden G.I."/>
            <person name="Lane C.E."/>
            <person name="Keeling P.J."/>
            <person name="Gray M.W."/>
            <person name="Grigoriev I.V."/>
            <person name="Archibald J.M."/>
        </authorList>
    </citation>
    <scope>NUCLEOTIDE SEQUENCE</scope>
    <source>
        <strain evidence="3">CCMP2712</strain>
    </source>
</reference>
<proteinExistence type="predicted"/>
<dbReference type="GeneID" id="17291169"/>
<protein>
    <submittedName>
        <fullName evidence="1 2">Uncharacterized protein</fullName>
    </submittedName>
</protein>
<reference evidence="2" key="3">
    <citation type="submission" date="2016-03" db="UniProtKB">
        <authorList>
            <consortium name="EnsemblProtists"/>
        </authorList>
    </citation>
    <scope>IDENTIFICATION</scope>
</reference>
<dbReference type="RefSeq" id="XP_005821375.1">
    <property type="nucleotide sequence ID" value="XM_005821318.1"/>
</dbReference>
<organism evidence="1">
    <name type="scientific">Guillardia theta (strain CCMP2712)</name>
    <name type="common">Cryptophyte</name>
    <dbReference type="NCBI Taxonomy" id="905079"/>
    <lineage>
        <taxon>Eukaryota</taxon>
        <taxon>Cryptophyceae</taxon>
        <taxon>Pyrenomonadales</taxon>
        <taxon>Geminigeraceae</taxon>
        <taxon>Guillardia</taxon>
    </lineage>
</organism>
<dbReference type="HOGENOM" id="CLU_2019620_0_0_1"/>
<evidence type="ECO:0000313" key="3">
    <source>
        <dbReference type="Proteomes" id="UP000011087"/>
    </source>
</evidence>
<name>L1IEX1_GUITC</name>
<dbReference type="EMBL" id="JH993110">
    <property type="protein sequence ID" value="EKX34395.1"/>
    <property type="molecule type" value="Genomic_DNA"/>
</dbReference>
<gene>
    <name evidence="1" type="ORF">GUITHDRAFT_119397</name>
</gene>
<reference evidence="1 3" key="1">
    <citation type="journal article" date="2012" name="Nature">
        <title>Algal genomes reveal evolutionary mosaicism and the fate of nucleomorphs.</title>
        <authorList>
            <consortium name="DOE Joint Genome Institute"/>
            <person name="Curtis B.A."/>
            <person name="Tanifuji G."/>
            <person name="Burki F."/>
            <person name="Gruber A."/>
            <person name="Irimia M."/>
            <person name="Maruyama S."/>
            <person name="Arias M.C."/>
            <person name="Ball S.G."/>
            <person name="Gile G.H."/>
            <person name="Hirakawa Y."/>
            <person name="Hopkins J.F."/>
            <person name="Kuo A."/>
            <person name="Rensing S.A."/>
            <person name="Schmutz J."/>
            <person name="Symeonidi A."/>
            <person name="Elias M."/>
            <person name="Eveleigh R.J."/>
            <person name="Herman E.K."/>
            <person name="Klute M.J."/>
            <person name="Nakayama T."/>
            <person name="Obornik M."/>
            <person name="Reyes-Prieto A."/>
            <person name="Armbrust E.V."/>
            <person name="Aves S.J."/>
            <person name="Beiko R.G."/>
            <person name="Coutinho P."/>
            <person name="Dacks J.B."/>
            <person name="Durnford D.G."/>
            <person name="Fast N.M."/>
            <person name="Green B.R."/>
            <person name="Grisdale C.J."/>
            <person name="Hempel F."/>
            <person name="Henrissat B."/>
            <person name="Hoppner M.P."/>
            <person name="Ishida K."/>
            <person name="Kim E."/>
            <person name="Koreny L."/>
            <person name="Kroth P.G."/>
            <person name="Liu Y."/>
            <person name="Malik S.B."/>
            <person name="Maier U.G."/>
            <person name="McRose D."/>
            <person name="Mock T."/>
            <person name="Neilson J.A."/>
            <person name="Onodera N.T."/>
            <person name="Poole A.M."/>
            <person name="Pritham E.J."/>
            <person name="Richards T.A."/>
            <person name="Rocap G."/>
            <person name="Roy S.W."/>
            <person name="Sarai C."/>
            <person name="Schaack S."/>
            <person name="Shirato S."/>
            <person name="Slamovits C.H."/>
            <person name="Spencer D.F."/>
            <person name="Suzuki S."/>
            <person name="Worden A.Z."/>
            <person name="Zauner S."/>
            <person name="Barry K."/>
            <person name="Bell C."/>
            <person name="Bharti A.K."/>
            <person name="Crow J.A."/>
            <person name="Grimwood J."/>
            <person name="Kramer R."/>
            <person name="Lindquist E."/>
            <person name="Lucas S."/>
            <person name="Salamov A."/>
            <person name="McFadden G.I."/>
            <person name="Lane C.E."/>
            <person name="Keeling P.J."/>
            <person name="Gray M.W."/>
            <person name="Grigoriev I.V."/>
            <person name="Archibald J.M."/>
        </authorList>
    </citation>
    <scope>NUCLEOTIDE SEQUENCE</scope>
    <source>
        <strain evidence="1 3">CCMP2712</strain>
    </source>
</reference>
<keyword evidence="3" id="KW-1185">Reference proteome</keyword>
<dbReference type="Proteomes" id="UP000011087">
    <property type="component" value="Unassembled WGS sequence"/>
</dbReference>
<evidence type="ECO:0000313" key="2">
    <source>
        <dbReference type="EnsemblProtists" id="EKX34395"/>
    </source>
</evidence>